<dbReference type="AlphaFoldDB" id="A0A2P4X3A7"/>
<gene>
    <name evidence="2" type="ORF">PHPALM_31175</name>
</gene>
<reference evidence="2 3" key="1">
    <citation type="journal article" date="2017" name="Genome Biol. Evol.">
        <title>Phytophthora megakarya and P. palmivora, closely related causal agents of cacao black pod rot, underwent increases in genome sizes and gene numbers by different mechanisms.</title>
        <authorList>
            <person name="Ali S.S."/>
            <person name="Shao J."/>
            <person name="Lary D.J."/>
            <person name="Kronmiller B."/>
            <person name="Shen D."/>
            <person name="Strem M.D."/>
            <person name="Amoako-Attah I."/>
            <person name="Akrofi A.Y."/>
            <person name="Begoude B.A."/>
            <person name="Ten Hoopen G.M."/>
            <person name="Coulibaly K."/>
            <person name="Kebe B.I."/>
            <person name="Melnick R.L."/>
            <person name="Guiltinan M.J."/>
            <person name="Tyler B.M."/>
            <person name="Meinhardt L.W."/>
            <person name="Bailey B.A."/>
        </authorList>
    </citation>
    <scope>NUCLEOTIDE SEQUENCE [LARGE SCALE GENOMIC DNA]</scope>
    <source>
        <strain evidence="3">sbr112.9</strain>
    </source>
</reference>
<feature type="region of interest" description="Disordered" evidence="1">
    <location>
        <begin position="1"/>
        <end position="43"/>
    </location>
</feature>
<dbReference type="Proteomes" id="UP000237271">
    <property type="component" value="Unassembled WGS sequence"/>
</dbReference>
<accession>A0A2P4X3A7</accession>
<organism evidence="2 3">
    <name type="scientific">Phytophthora palmivora</name>
    <dbReference type="NCBI Taxonomy" id="4796"/>
    <lineage>
        <taxon>Eukaryota</taxon>
        <taxon>Sar</taxon>
        <taxon>Stramenopiles</taxon>
        <taxon>Oomycota</taxon>
        <taxon>Peronosporomycetes</taxon>
        <taxon>Peronosporales</taxon>
        <taxon>Peronosporaceae</taxon>
        <taxon>Phytophthora</taxon>
    </lineage>
</organism>
<comment type="caution">
    <text evidence="2">The sequence shown here is derived from an EMBL/GenBank/DDBJ whole genome shotgun (WGS) entry which is preliminary data.</text>
</comment>
<keyword evidence="3" id="KW-1185">Reference proteome</keyword>
<evidence type="ECO:0000256" key="1">
    <source>
        <dbReference type="SAM" id="MobiDB-lite"/>
    </source>
</evidence>
<name>A0A2P4X3A7_9STRA</name>
<proteinExistence type="predicted"/>
<sequence length="72" mass="7993">MRRKQLQDELGLSDEEELTSGKGDMENGGIPSRNNNLAGGDNEARAHIKELQRDLKEARSAEQKAQESLSKL</sequence>
<feature type="region of interest" description="Disordered" evidence="1">
    <location>
        <begin position="53"/>
        <end position="72"/>
    </location>
</feature>
<evidence type="ECO:0000313" key="2">
    <source>
        <dbReference type="EMBL" id="POM60018.1"/>
    </source>
</evidence>
<feature type="compositionally biased region" description="Basic and acidic residues" evidence="1">
    <location>
        <begin position="53"/>
        <end position="65"/>
    </location>
</feature>
<evidence type="ECO:0000313" key="3">
    <source>
        <dbReference type="Proteomes" id="UP000237271"/>
    </source>
</evidence>
<dbReference type="EMBL" id="NCKW01016957">
    <property type="protein sequence ID" value="POM60018.1"/>
    <property type="molecule type" value="Genomic_DNA"/>
</dbReference>
<protein>
    <submittedName>
        <fullName evidence="2">Kinesin-like protein</fullName>
    </submittedName>
</protein>
<dbReference type="OrthoDB" id="3176171at2759"/>